<dbReference type="AlphaFoldDB" id="A0A9D2HUH5"/>
<evidence type="ECO:0000313" key="2">
    <source>
        <dbReference type="Proteomes" id="UP000823860"/>
    </source>
</evidence>
<dbReference type="InterPro" id="IPR032774">
    <property type="entry name" value="WG_beta_rep"/>
</dbReference>
<dbReference type="EMBL" id="DWZE01000138">
    <property type="protein sequence ID" value="HJA84581.1"/>
    <property type="molecule type" value="Genomic_DNA"/>
</dbReference>
<dbReference type="PANTHER" id="PTHR37841">
    <property type="entry name" value="GLR2918 PROTEIN"/>
    <property type="match status" value="1"/>
</dbReference>
<protein>
    <submittedName>
        <fullName evidence="1">WG repeat-containing protein</fullName>
    </submittedName>
</protein>
<accession>A0A9D2HUH5</accession>
<dbReference type="Pfam" id="PF14903">
    <property type="entry name" value="WG_beta_rep"/>
    <property type="match status" value="1"/>
</dbReference>
<name>A0A9D2HUH5_9BACE</name>
<reference evidence="1" key="2">
    <citation type="submission" date="2021-04" db="EMBL/GenBank/DDBJ databases">
        <authorList>
            <person name="Gilroy R."/>
        </authorList>
    </citation>
    <scope>NUCLEOTIDE SEQUENCE</scope>
    <source>
        <strain evidence="1">ChiHecec1B25-7008</strain>
    </source>
</reference>
<gene>
    <name evidence="1" type="ORF">H9785_11525</name>
</gene>
<reference evidence="1" key="1">
    <citation type="journal article" date="2021" name="PeerJ">
        <title>Extensive microbial diversity within the chicken gut microbiome revealed by metagenomics and culture.</title>
        <authorList>
            <person name="Gilroy R."/>
            <person name="Ravi A."/>
            <person name="Getino M."/>
            <person name="Pursley I."/>
            <person name="Horton D.L."/>
            <person name="Alikhan N.F."/>
            <person name="Baker D."/>
            <person name="Gharbi K."/>
            <person name="Hall N."/>
            <person name="Watson M."/>
            <person name="Adriaenssens E.M."/>
            <person name="Foster-Nyarko E."/>
            <person name="Jarju S."/>
            <person name="Secka A."/>
            <person name="Antonio M."/>
            <person name="Oren A."/>
            <person name="Chaudhuri R.R."/>
            <person name="La Ragione R."/>
            <person name="Hildebrand F."/>
            <person name="Pallen M.J."/>
        </authorList>
    </citation>
    <scope>NUCLEOTIDE SEQUENCE</scope>
    <source>
        <strain evidence="1">ChiHecec1B25-7008</strain>
    </source>
</reference>
<proteinExistence type="predicted"/>
<organism evidence="1 2">
    <name type="scientific">Candidatus Bacteroides intestinavium</name>
    <dbReference type="NCBI Taxonomy" id="2838469"/>
    <lineage>
        <taxon>Bacteria</taxon>
        <taxon>Pseudomonadati</taxon>
        <taxon>Bacteroidota</taxon>
        <taxon>Bacteroidia</taxon>
        <taxon>Bacteroidales</taxon>
        <taxon>Bacteroidaceae</taxon>
        <taxon>Bacteroides</taxon>
    </lineage>
</organism>
<comment type="caution">
    <text evidence="1">The sequence shown here is derived from an EMBL/GenBank/DDBJ whole genome shotgun (WGS) entry which is preliminary data.</text>
</comment>
<sequence>MIGIDGKVLFKDKINYRIDLHPSYAVNGVFRTWEFDQSERVERLKYYTATENPNPIGLLEGYKEGGVYSEGIIPVVPYDSRIHYINLQGDTVFCLNHYKGKDISMVSSFFTDHRAWFMTEDYKYGYINPKGEVVIEPIYDNISPFHNGKAIVYDKQNDKYIAIDTNGKVLFEVGANGKQTHYPFFHNGYCILGNFLYNEKGKLIQRLPSTIDFASPFKKNVALVQNQETRLWQLIDIHGNTIGNSQHDNALGMIDDFVYVGDTLAKEWEEDESKYMNVYIINSSFASSTCRF</sequence>
<dbReference type="PANTHER" id="PTHR37841:SF1">
    <property type="entry name" value="DUF3298 DOMAIN-CONTAINING PROTEIN"/>
    <property type="match status" value="1"/>
</dbReference>
<dbReference type="Proteomes" id="UP000823860">
    <property type="component" value="Unassembled WGS sequence"/>
</dbReference>
<evidence type="ECO:0000313" key="1">
    <source>
        <dbReference type="EMBL" id="HJA84581.1"/>
    </source>
</evidence>